<sequence length="174" mass="19644">MNINTNLVDISILLLSILATAGFCYRLYRHPAFCQRKSFVFLLVFLAMYPLLSMLGHVLAIALISGMRLQNGSFVYDFRFYSLMLFGLTFMLLNGYLLNRIRPLSRGLWQVYPQLVAVSVVQLLLLAPSIPLNPMGLMPCLASLLLIGRLALARRKAGRRLPDNFSVRSYPTTV</sequence>
<keyword evidence="1" id="KW-0472">Membrane</keyword>
<feature type="transmembrane region" description="Helical" evidence="1">
    <location>
        <begin position="136"/>
        <end position="152"/>
    </location>
</feature>
<dbReference type="Proteomes" id="UP000011910">
    <property type="component" value="Unassembled WGS sequence"/>
</dbReference>
<evidence type="ECO:0000313" key="2">
    <source>
        <dbReference type="EMBL" id="EMR01203.1"/>
    </source>
</evidence>
<evidence type="ECO:0000313" key="3">
    <source>
        <dbReference type="Proteomes" id="UP000011910"/>
    </source>
</evidence>
<keyword evidence="1" id="KW-0812">Transmembrane</keyword>
<keyword evidence="1" id="KW-1133">Transmembrane helix</keyword>
<organism evidence="2 3">
    <name type="scientific">Cesiribacter andamanensis AMV16</name>
    <dbReference type="NCBI Taxonomy" id="1279009"/>
    <lineage>
        <taxon>Bacteria</taxon>
        <taxon>Pseudomonadati</taxon>
        <taxon>Bacteroidota</taxon>
        <taxon>Cytophagia</taxon>
        <taxon>Cytophagales</taxon>
        <taxon>Cesiribacteraceae</taxon>
        <taxon>Cesiribacter</taxon>
    </lineage>
</organism>
<reference evidence="2 3" key="1">
    <citation type="journal article" date="2013" name="Genome Announc.">
        <title>Draft Genome Sequence of Cesiribacter andamanensis Strain AMV16T, Isolated from a Soil Sample from a Mud Volcano in the Andaman Islands, India.</title>
        <authorList>
            <person name="Shivaji S."/>
            <person name="Ara S."/>
            <person name="Begum Z."/>
            <person name="Srinivas T.N."/>
            <person name="Singh A."/>
            <person name="Kumar Pinnaka A."/>
        </authorList>
    </citation>
    <scope>NUCLEOTIDE SEQUENCE [LARGE SCALE GENOMIC DNA]</scope>
    <source>
        <strain evidence="2 3">AMV16</strain>
    </source>
</reference>
<dbReference type="RefSeq" id="WP_009197062.1">
    <property type="nucleotide sequence ID" value="NZ_AODQ01000136.1"/>
</dbReference>
<gene>
    <name evidence="2" type="ORF">ADICEAN_03683</name>
</gene>
<comment type="caution">
    <text evidence="2">The sequence shown here is derived from an EMBL/GenBank/DDBJ whole genome shotgun (WGS) entry which is preliminary data.</text>
</comment>
<name>M7MXN5_9BACT</name>
<accession>M7MXN5</accession>
<feature type="transmembrane region" description="Helical" evidence="1">
    <location>
        <begin position="78"/>
        <end position="99"/>
    </location>
</feature>
<feature type="transmembrane region" description="Helical" evidence="1">
    <location>
        <begin position="40"/>
        <end position="66"/>
    </location>
</feature>
<dbReference type="EMBL" id="AODQ01000136">
    <property type="protein sequence ID" value="EMR01203.1"/>
    <property type="molecule type" value="Genomic_DNA"/>
</dbReference>
<proteinExistence type="predicted"/>
<evidence type="ECO:0000256" key="1">
    <source>
        <dbReference type="SAM" id="Phobius"/>
    </source>
</evidence>
<dbReference type="OrthoDB" id="983002at2"/>
<dbReference type="AlphaFoldDB" id="M7MXN5"/>
<protein>
    <submittedName>
        <fullName evidence="2">Uncharacterized protein</fullName>
    </submittedName>
</protein>
<feature type="transmembrane region" description="Helical" evidence="1">
    <location>
        <begin position="6"/>
        <end position="28"/>
    </location>
</feature>
<keyword evidence="3" id="KW-1185">Reference proteome</keyword>
<feature type="transmembrane region" description="Helical" evidence="1">
    <location>
        <begin position="111"/>
        <end position="130"/>
    </location>
</feature>